<reference evidence="2 4" key="1">
    <citation type="journal article" date="2014" name="BMC Genomics">
        <title>Genome sequence of Anopheles sinensis provides insight into genetics basis of mosquito competence for malaria parasites.</title>
        <authorList>
            <person name="Zhou D."/>
            <person name="Zhang D."/>
            <person name="Ding G."/>
            <person name="Shi L."/>
            <person name="Hou Q."/>
            <person name="Ye Y."/>
            <person name="Xu Y."/>
            <person name="Zhou H."/>
            <person name="Xiong C."/>
            <person name="Li S."/>
            <person name="Yu J."/>
            <person name="Hong S."/>
            <person name="Yu X."/>
            <person name="Zou P."/>
            <person name="Chen C."/>
            <person name="Chang X."/>
            <person name="Wang W."/>
            <person name="Lv Y."/>
            <person name="Sun Y."/>
            <person name="Ma L."/>
            <person name="Shen B."/>
            <person name="Zhu C."/>
        </authorList>
    </citation>
    <scope>NUCLEOTIDE SEQUENCE [LARGE SCALE GENOMIC DNA]</scope>
</reference>
<dbReference type="EMBL" id="KE524842">
    <property type="protein sequence ID" value="KFB37446.1"/>
    <property type="molecule type" value="Genomic_DNA"/>
</dbReference>
<evidence type="ECO:0000313" key="2">
    <source>
        <dbReference type="EMBL" id="KFB37446.1"/>
    </source>
</evidence>
<reference evidence="3" key="2">
    <citation type="submission" date="2020-05" db="UniProtKB">
        <authorList>
            <consortium name="EnsemblMetazoa"/>
        </authorList>
    </citation>
    <scope>IDENTIFICATION</scope>
</reference>
<evidence type="ECO:0000256" key="1">
    <source>
        <dbReference type="SAM" id="MobiDB-lite"/>
    </source>
</evidence>
<protein>
    <submittedName>
        <fullName evidence="2 3">Uncharacterized protein</fullName>
    </submittedName>
</protein>
<sequence length="60" mass="6832">MPHDWEWFQTLWQGRIQMSNRPIAVDYDRTHSRSIADDDASCGEPNAGIDDAVDDNLSIV</sequence>
<evidence type="ECO:0000313" key="4">
    <source>
        <dbReference type="Proteomes" id="UP000030765"/>
    </source>
</evidence>
<organism evidence="2">
    <name type="scientific">Anopheles sinensis</name>
    <name type="common">Mosquito</name>
    <dbReference type="NCBI Taxonomy" id="74873"/>
    <lineage>
        <taxon>Eukaryota</taxon>
        <taxon>Metazoa</taxon>
        <taxon>Ecdysozoa</taxon>
        <taxon>Arthropoda</taxon>
        <taxon>Hexapoda</taxon>
        <taxon>Insecta</taxon>
        <taxon>Pterygota</taxon>
        <taxon>Neoptera</taxon>
        <taxon>Endopterygota</taxon>
        <taxon>Diptera</taxon>
        <taxon>Nematocera</taxon>
        <taxon>Culicoidea</taxon>
        <taxon>Culicidae</taxon>
        <taxon>Anophelinae</taxon>
        <taxon>Anopheles</taxon>
    </lineage>
</organism>
<dbReference type="Proteomes" id="UP000030765">
    <property type="component" value="Unassembled WGS sequence"/>
</dbReference>
<gene>
    <name evidence="2" type="ORF">ZHAS_00004581</name>
</gene>
<dbReference type="EnsemblMetazoa" id="ASIC004581-RA">
    <property type="protein sequence ID" value="ASIC004581-PA"/>
    <property type="gene ID" value="ASIC004581"/>
</dbReference>
<dbReference type="VEuPathDB" id="VectorBase:ASIC004581"/>
<evidence type="ECO:0000313" key="3">
    <source>
        <dbReference type="EnsemblMetazoa" id="ASIC004581-PA"/>
    </source>
</evidence>
<dbReference type="AlphaFoldDB" id="A0A084VHK2"/>
<name>A0A084VHK2_ANOSI</name>
<keyword evidence="4" id="KW-1185">Reference proteome</keyword>
<feature type="region of interest" description="Disordered" evidence="1">
    <location>
        <begin position="36"/>
        <end position="60"/>
    </location>
</feature>
<proteinExistence type="predicted"/>
<dbReference type="EMBL" id="ATLV01013177">
    <property type="status" value="NOT_ANNOTATED_CDS"/>
    <property type="molecule type" value="Genomic_DNA"/>
</dbReference>
<accession>A0A084VHK2</accession>